<accession>A0ABM9PS07</accession>
<dbReference type="EMBL" id="CAXJRC010000045">
    <property type="protein sequence ID" value="CAL2108599.1"/>
    <property type="molecule type" value="Genomic_DNA"/>
</dbReference>
<keyword evidence="2" id="KW-1185">Reference proteome</keyword>
<proteinExistence type="predicted"/>
<dbReference type="Proteomes" id="UP001497602">
    <property type="component" value="Unassembled WGS sequence"/>
</dbReference>
<reference evidence="1 2" key="1">
    <citation type="submission" date="2024-05" db="EMBL/GenBank/DDBJ databases">
        <authorList>
            <person name="Duchaud E."/>
        </authorList>
    </citation>
    <scope>NUCLEOTIDE SEQUENCE [LARGE SCALE GENOMIC DNA]</scope>
    <source>
        <strain evidence="1">Ena-SAMPLE-TAB-13-05-2024-13:56:06:370-140305</strain>
    </source>
</reference>
<name>A0ABM9PS07_9FLAO</name>
<comment type="caution">
    <text evidence="1">The sequence shown here is derived from an EMBL/GenBank/DDBJ whole genome shotgun (WGS) entry which is preliminary data.</text>
</comment>
<evidence type="ECO:0000313" key="1">
    <source>
        <dbReference type="EMBL" id="CAL2108599.1"/>
    </source>
</evidence>
<sequence length="176" mass="20398">MKPSINFENISYLKTGNDTQRNAYTVLTSYSILEKLKMFTPILVGTIPINIHIESSDLDIICYYQDKSHLKQLIINNFSSFTNFKLWENETLLPTAIVASFKIRGFEIEIFGQNIPTKQQNAYRHMLIEYKLLQEYGEGFRQKIISLKQKGYKTEPAFAMELGLKGNPYEALLKLE</sequence>
<organism evidence="1 2">
    <name type="scientific">Tenacibaculum vairaonense</name>
    <dbReference type="NCBI Taxonomy" id="3137860"/>
    <lineage>
        <taxon>Bacteria</taxon>
        <taxon>Pseudomonadati</taxon>
        <taxon>Bacteroidota</taxon>
        <taxon>Flavobacteriia</taxon>
        <taxon>Flavobacteriales</taxon>
        <taxon>Flavobacteriaceae</taxon>
        <taxon>Tenacibaculum</taxon>
    </lineage>
</organism>
<dbReference type="RefSeq" id="WP_348740195.1">
    <property type="nucleotide sequence ID" value="NZ_CAXJRC010000045.1"/>
</dbReference>
<gene>
    <name evidence="1" type="ORF">T190115A13A_80174</name>
</gene>
<dbReference type="InterPro" id="IPR025365">
    <property type="entry name" value="DUF4269"/>
</dbReference>
<evidence type="ECO:0000313" key="2">
    <source>
        <dbReference type="Proteomes" id="UP001497602"/>
    </source>
</evidence>
<dbReference type="Pfam" id="PF14091">
    <property type="entry name" value="DUF4269"/>
    <property type="match status" value="1"/>
</dbReference>
<protein>
    <submittedName>
        <fullName evidence="1">DUF4269 domain-containing protein</fullName>
    </submittedName>
</protein>